<reference evidence="2" key="1">
    <citation type="submission" date="2013-12" db="EMBL/GenBank/DDBJ databases">
        <title>The Genome Sequence of Aphanomyces astaci APO3.</title>
        <authorList>
            <consortium name="The Broad Institute Genomics Platform"/>
            <person name="Russ C."/>
            <person name="Tyler B."/>
            <person name="van West P."/>
            <person name="Dieguez-Uribeondo J."/>
            <person name="Young S.K."/>
            <person name="Zeng Q."/>
            <person name="Gargeya S."/>
            <person name="Fitzgerald M."/>
            <person name="Abouelleil A."/>
            <person name="Alvarado L."/>
            <person name="Chapman S.B."/>
            <person name="Gainer-Dewar J."/>
            <person name="Goldberg J."/>
            <person name="Griggs A."/>
            <person name="Gujja S."/>
            <person name="Hansen M."/>
            <person name="Howarth C."/>
            <person name="Imamovic A."/>
            <person name="Ireland A."/>
            <person name="Larimer J."/>
            <person name="McCowan C."/>
            <person name="Murphy C."/>
            <person name="Pearson M."/>
            <person name="Poon T.W."/>
            <person name="Priest M."/>
            <person name="Roberts A."/>
            <person name="Saif S."/>
            <person name="Shea T."/>
            <person name="Sykes S."/>
            <person name="Wortman J."/>
            <person name="Nusbaum C."/>
            <person name="Birren B."/>
        </authorList>
    </citation>
    <scope>NUCLEOTIDE SEQUENCE [LARGE SCALE GENOMIC DNA]</scope>
    <source>
        <strain evidence="2">APO3</strain>
    </source>
</reference>
<feature type="transmembrane region" description="Helical" evidence="1">
    <location>
        <begin position="108"/>
        <end position="134"/>
    </location>
</feature>
<keyword evidence="1" id="KW-1133">Transmembrane helix</keyword>
<evidence type="ECO:0000256" key="1">
    <source>
        <dbReference type="SAM" id="Phobius"/>
    </source>
</evidence>
<proteinExistence type="predicted"/>
<dbReference type="RefSeq" id="XP_009841482.1">
    <property type="nucleotide sequence ID" value="XM_009843180.1"/>
</dbReference>
<keyword evidence="1" id="KW-0812">Transmembrane</keyword>
<dbReference type="AlphaFoldDB" id="W4FQT4"/>
<keyword evidence="1" id="KW-0472">Membrane</keyword>
<sequence>MMNDTRSGGRRGRGHHRPRQELEQPACLGLHWLLLEGPVQLFLLVFVRLIIRMAFVLVLLPVGPGSFEDLVAIGFEVPFVALLLLVAVVFPVLSLVLQNSVAVLHVPFANVILVSGVVRFALEFILFIPLLVVLAF</sequence>
<name>W4FQT4_APHAT</name>
<dbReference type="VEuPathDB" id="FungiDB:H257_15176"/>
<gene>
    <name evidence="2" type="ORF">H257_15176</name>
</gene>
<dbReference type="GeneID" id="20817172"/>
<feature type="transmembrane region" description="Helical" evidence="1">
    <location>
        <begin position="41"/>
        <end position="63"/>
    </location>
</feature>
<organism evidence="2">
    <name type="scientific">Aphanomyces astaci</name>
    <name type="common">Crayfish plague agent</name>
    <dbReference type="NCBI Taxonomy" id="112090"/>
    <lineage>
        <taxon>Eukaryota</taxon>
        <taxon>Sar</taxon>
        <taxon>Stramenopiles</taxon>
        <taxon>Oomycota</taxon>
        <taxon>Saprolegniomycetes</taxon>
        <taxon>Saprolegniales</taxon>
        <taxon>Verrucalvaceae</taxon>
        <taxon>Aphanomyces</taxon>
    </lineage>
</organism>
<dbReference type="EMBL" id="KI913180">
    <property type="protein sequence ID" value="ETV69023.1"/>
    <property type="molecule type" value="Genomic_DNA"/>
</dbReference>
<accession>W4FQT4</accession>
<protein>
    <submittedName>
        <fullName evidence="2">Uncharacterized protein</fullName>
    </submittedName>
</protein>
<evidence type="ECO:0000313" key="2">
    <source>
        <dbReference type="EMBL" id="ETV69023.1"/>
    </source>
</evidence>
<feature type="transmembrane region" description="Helical" evidence="1">
    <location>
        <begin position="70"/>
        <end position="96"/>
    </location>
</feature>